<proteinExistence type="predicted"/>
<dbReference type="GO" id="GO:0005737">
    <property type="term" value="C:cytoplasm"/>
    <property type="evidence" value="ECO:0007669"/>
    <property type="project" value="TreeGrafter"/>
</dbReference>
<dbReference type="InterPro" id="IPR051531">
    <property type="entry name" value="N-acetyltransferase"/>
</dbReference>
<dbReference type="EMBL" id="JAIFZM010000021">
    <property type="protein sequence ID" value="MCG3421008.1"/>
    <property type="molecule type" value="Genomic_DNA"/>
</dbReference>
<dbReference type="Proteomes" id="UP001199631">
    <property type="component" value="Unassembled WGS sequence"/>
</dbReference>
<dbReference type="InterPro" id="IPR016181">
    <property type="entry name" value="Acyl_CoA_acyltransferase"/>
</dbReference>
<dbReference type="PANTHER" id="PTHR43792">
    <property type="entry name" value="GNAT FAMILY, PUTATIVE (AFU_ORTHOLOGUE AFUA_3G00765)-RELATED-RELATED"/>
    <property type="match status" value="1"/>
</dbReference>
<dbReference type="AlphaFoldDB" id="A0AAW5BDU0"/>
<accession>A0AAW5BDU0</accession>
<dbReference type="GO" id="GO:0008999">
    <property type="term" value="F:protein-N-terminal-alanine acetyltransferase activity"/>
    <property type="evidence" value="ECO:0007669"/>
    <property type="project" value="TreeGrafter"/>
</dbReference>
<dbReference type="PANTHER" id="PTHR43792:SF9">
    <property type="entry name" value="RIBOSOMAL-PROTEIN-ALANINE ACETYLTRANSFERASE"/>
    <property type="match status" value="1"/>
</dbReference>
<comment type="caution">
    <text evidence="2">The sequence shown here is derived from an EMBL/GenBank/DDBJ whole genome shotgun (WGS) entry which is preliminary data.</text>
</comment>
<keyword evidence="3" id="KW-1185">Reference proteome</keyword>
<evidence type="ECO:0000259" key="1">
    <source>
        <dbReference type="PROSITE" id="PS51186"/>
    </source>
</evidence>
<dbReference type="PROSITE" id="PS51186">
    <property type="entry name" value="GNAT"/>
    <property type="match status" value="1"/>
</dbReference>
<sequence>MEKVLQDFPVLETERLILRQIRKTDARSMLKYLSDKDVMEHYGLLPFQTEEEALDEIAWYDSIFAKKTGVRWGITIKGVDEVIGSFGFLNYVAQHSRSQIGYELDKQFWGKGIASEAIEAILKYGFGEMNLQRIEALIEPPNVASCKLVERTGFIKEGLLRSYEFNGKKFDDLYMYSLLKSDYESM</sequence>
<gene>
    <name evidence="2" type="ORF">K3T81_17815</name>
</gene>
<dbReference type="SUPFAM" id="SSF55729">
    <property type="entry name" value="Acyl-CoA N-acyltransferases (Nat)"/>
    <property type="match status" value="1"/>
</dbReference>
<dbReference type="InterPro" id="IPR000182">
    <property type="entry name" value="GNAT_dom"/>
</dbReference>
<feature type="domain" description="N-acetyltransferase" evidence="1">
    <location>
        <begin position="28"/>
        <end position="180"/>
    </location>
</feature>
<evidence type="ECO:0000313" key="2">
    <source>
        <dbReference type="EMBL" id="MCG3421008.1"/>
    </source>
</evidence>
<name>A0AAW5BDU0_9BACI</name>
<protein>
    <submittedName>
        <fullName evidence="2">GNAT family N-acetyltransferase</fullName>
    </submittedName>
</protein>
<dbReference type="RefSeq" id="WP_238021872.1">
    <property type="nucleotide sequence ID" value="NZ_JAIFZM010000021.1"/>
</dbReference>
<reference evidence="2 3" key="1">
    <citation type="journal article" date="2022" name="Evol. Bioinform. Online">
        <title>Draft Genome Sequence of Oceanobacillus jordanicus Strain GSFE11, a Halotolerant Plant Growth-Promoting Bacterial Endophyte Isolated From the Jordan Valley.</title>
        <authorList>
            <person name="Alhindi T."/>
            <person name="Albdaiwi R."/>
        </authorList>
    </citation>
    <scope>NUCLEOTIDE SEQUENCE [LARGE SCALE GENOMIC DNA]</scope>
    <source>
        <strain evidence="2 3">GSFE11</strain>
    </source>
</reference>
<dbReference type="Pfam" id="PF13302">
    <property type="entry name" value="Acetyltransf_3"/>
    <property type="match status" value="1"/>
</dbReference>
<evidence type="ECO:0000313" key="3">
    <source>
        <dbReference type="Proteomes" id="UP001199631"/>
    </source>
</evidence>
<organism evidence="2 3">
    <name type="scientific">Oceanobacillus jordanicus</name>
    <dbReference type="NCBI Taxonomy" id="2867266"/>
    <lineage>
        <taxon>Bacteria</taxon>
        <taxon>Bacillati</taxon>
        <taxon>Bacillota</taxon>
        <taxon>Bacilli</taxon>
        <taxon>Bacillales</taxon>
        <taxon>Bacillaceae</taxon>
        <taxon>Oceanobacillus</taxon>
    </lineage>
</organism>
<dbReference type="Gene3D" id="3.40.630.30">
    <property type="match status" value="1"/>
</dbReference>